<dbReference type="EMBL" id="JAGXTP010000002">
    <property type="protein sequence ID" value="MBS3849674.1"/>
    <property type="molecule type" value="Genomic_DNA"/>
</dbReference>
<keyword evidence="2" id="KW-1003">Cell membrane</keyword>
<evidence type="ECO:0000313" key="8">
    <source>
        <dbReference type="EMBL" id="MBS3849674.1"/>
    </source>
</evidence>
<feature type="region of interest" description="Disordered" evidence="6">
    <location>
        <begin position="1"/>
        <end position="25"/>
    </location>
</feature>
<evidence type="ECO:0000256" key="1">
    <source>
        <dbReference type="ARBA" id="ARBA00004651"/>
    </source>
</evidence>
<evidence type="ECO:0000256" key="2">
    <source>
        <dbReference type="ARBA" id="ARBA00022475"/>
    </source>
</evidence>
<evidence type="ECO:0000256" key="7">
    <source>
        <dbReference type="SAM" id="Phobius"/>
    </source>
</evidence>
<name>A0A942EC38_9HYPH</name>
<feature type="compositionally biased region" description="Basic and acidic residues" evidence="6">
    <location>
        <begin position="11"/>
        <end position="23"/>
    </location>
</feature>
<keyword evidence="4 7" id="KW-1133">Transmembrane helix</keyword>
<keyword evidence="3 7" id="KW-0812">Transmembrane</keyword>
<dbReference type="PANTHER" id="PTHR30213">
    <property type="entry name" value="INNER MEMBRANE PROTEIN YHJD"/>
    <property type="match status" value="1"/>
</dbReference>
<sequence>MRWVVMTQTSQHDRARQPNRGRDALTPASMPWRGWKDIVYRLVVGFNENRILLTAAGVTYFLLLALAPSLSLFVTLYGLLNDATGVVEQLNLLTGVVPDGALDIIRDQLVRLTSQDDRSLGITLLVSLSVALWGAGAGIKALFEAMNVVYGEQEKRNFFAVNLLALIFILGGLVLTSVMVSVVLVLPVVLSLLSLSRFDGLVQMGAYFVLLVFLLLALSAIYRWGPSRQEARWRWVTPGSAFAALGIMAASLLFSWYAANFSNYSATYGSLGAVMGMLTWIWLSVTIVILGGSLNSEIEHQTTTDSTTGAVRPIGERGAFVADTVGERWPARGGNAGGDVPDDERPPRN</sequence>
<dbReference type="Proteomes" id="UP000678281">
    <property type="component" value="Unassembled WGS sequence"/>
</dbReference>
<dbReference type="AlphaFoldDB" id="A0A942EC38"/>
<dbReference type="NCBIfam" id="TIGR00765">
    <property type="entry name" value="yihY_not_rbn"/>
    <property type="match status" value="1"/>
</dbReference>
<dbReference type="PIRSF" id="PIRSF035875">
    <property type="entry name" value="RNase_BN"/>
    <property type="match status" value="1"/>
</dbReference>
<feature type="transmembrane region" description="Helical" evidence="7">
    <location>
        <begin position="120"/>
        <end position="143"/>
    </location>
</feature>
<evidence type="ECO:0000256" key="4">
    <source>
        <dbReference type="ARBA" id="ARBA00022989"/>
    </source>
</evidence>
<organism evidence="8 9">
    <name type="scientific">Devosia litorisediminis</name>
    <dbReference type="NCBI Taxonomy" id="2829817"/>
    <lineage>
        <taxon>Bacteria</taxon>
        <taxon>Pseudomonadati</taxon>
        <taxon>Pseudomonadota</taxon>
        <taxon>Alphaproteobacteria</taxon>
        <taxon>Hyphomicrobiales</taxon>
        <taxon>Devosiaceae</taxon>
        <taxon>Devosia</taxon>
    </lineage>
</organism>
<keyword evidence="9" id="KW-1185">Reference proteome</keyword>
<dbReference type="RefSeq" id="WP_212659317.1">
    <property type="nucleotide sequence ID" value="NZ_JAGXTP010000002.1"/>
</dbReference>
<feature type="transmembrane region" description="Helical" evidence="7">
    <location>
        <begin position="163"/>
        <end position="193"/>
    </location>
</feature>
<evidence type="ECO:0000256" key="6">
    <source>
        <dbReference type="SAM" id="MobiDB-lite"/>
    </source>
</evidence>
<comment type="caution">
    <text evidence="8">The sequence shown here is derived from an EMBL/GenBank/DDBJ whole genome shotgun (WGS) entry which is preliminary data.</text>
</comment>
<evidence type="ECO:0000256" key="5">
    <source>
        <dbReference type="ARBA" id="ARBA00023136"/>
    </source>
</evidence>
<gene>
    <name evidence="8" type="ORF">KD146_13295</name>
</gene>
<feature type="transmembrane region" description="Helical" evidence="7">
    <location>
        <begin position="271"/>
        <end position="291"/>
    </location>
</feature>
<feature type="transmembrane region" description="Helical" evidence="7">
    <location>
        <begin position="236"/>
        <end position="259"/>
    </location>
</feature>
<reference evidence="8" key="1">
    <citation type="submission" date="2021-04" db="EMBL/GenBank/DDBJ databases">
        <title>Devosia litorisediminis sp. nov., isolated from a sand dune.</title>
        <authorList>
            <person name="Park S."/>
            <person name="Yoon J.-H."/>
        </authorList>
    </citation>
    <scope>NUCLEOTIDE SEQUENCE</scope>
    <source>
        <strain evidence="8">BSSL-BM10</strain>
    </source>
</reference>
<feature type="transmembrane region" description="Helical" evidence="7">
    <location>
        <begin position="51"/>
        <end position="80"/>
    </location>
</feature>
<comment type="subcellular location">
    <subcellularLocation>
        <location evidence="1">Cell membrane</location>
        <topology evidence="1">Multi-pass membrane protein</topology>
    </subcellularLocation>
</comment>
<evidence type="ECO:0000313" key="9">
    <source>
        <dbReference type="Proteomes" id="UP000678281"/>
    </source>
</evidence>
<feature type="compositionally biased region" description="Polar residues" evidence="6">
    <location>
        <begin position="1"/>
        <end position="10"/>
    </location>
</feature>
<dbReference type="InterPro" id="IPR017039">
    <property type="entry name" value="Virul_fac_BrkB"/>
</dbReference>
<feature type="region of interest" description="Disordered" evidence="6">
    <location>
        <begin position="328"/>
        <end position="349"/>
    </location>
</feature>
<evidence type="ECO:0000256" key="3">
    <source>
        <dbReference type="ARBA" id="ARBA00022692"/>
    </source>
</evidence>
<protein>
    <submittedName>
        <fullName evidence="8">YihY/virulence factor BrkB family protein</fullName>
    </submittedName>
</protein>
<dbReference type="Pfam" id="PF03631">
    <property type="entry name" value="Virul_fac_BrkB"/>
    <property type="match status" value="1"/>
</dbReference>
<accession>A0A942EC38</accession>
<feature type="transmembrane region" description="Helical" evidence="7">
    <location>
        <begin position="205"/>
        <end position="224"/>
    </location>
</feature>
<dbReference type="GO" id="GO:0005886">
    <property type="term" value="C:plasma membrane"/>
    <property type="evidence" value="ECO:0007669"/>
    <property type="project" value="UniProtKB-SubCell"/>
</dbReference>
<proteinExistence type="predicted"/>
<keyword evidence="5 7" id="KW-0472">Membrane</keyword>
<dbReference type="PANTHER" id="PTHR30213:SF0">
    <property type="entry name" value="UPF0761 MEMBRANE PROTEIN YIHY"/>
    <property type="match status" value="1"/>
</dbReference>